<dbReference type="InterPro" id="IPR050767">
    <property type="entry name" value="Sel1_AlgK"/>
</dbReference>
<sequence length="914" mass="103218">MKLVCPDCGRQYESGKFCLECGGKLKEVTPELVCPSCGYKAKSGKFCPECGTKLTEQIATVEETSNPKSVEHTFNEKDPRFAKYYDKKGFPRTIPQEERNVTIEELTLFANQDIAEAKMLLGYILMSNAKNEDTAFKAFNLLKEAEEAGDKFAYYLIGYFYYMGAEPLLEQDHSEAEKRMLEYYKEYENGDAAQLLAELYAFSTEKCDYKKALDYATIAAEDDECGGYLVLGSLYLNGWGIEKDVNKALENYKMAAALGDETAMNQIGIIYMGNEGIDENPEQSFYWFNEASKKNSAVGMYNLGYCYKNGYGTETDIEQAAEWFKKAAEQGYVDAMCDLGEYYQENLVDFNKAKMWYLKAAELGNAEAQNKLGVLYADIENDYKEAIKWYKKAMEQDNPWAYRNLGICYREGNGVKKNLKKAEELFSKASELGIEDAIDIKEDMISSQEDEDINMANSLLDEGKQKEAVAIYKELAKKGNARAQGNYGNCLLNAWGVKQNLKEGIVWLEKSANQDNEWACLRLAEAYLGWDYRGKSLQYDAEKAKECLSKALSLGADPEEVNHLALMTVPSVELSNIQINKNVKEKSVLGFEVVLKMVASRMIGRKLNLSAYCIPKNGDTSCLKTPGGRKYMNPATKEVTRSPQNCLYSEICKPRLSSTVWADYKFFIPYADILNHKAKWEETLVLIAWDQTNKKPELLACEEIPFSISCTTHTFRSNEWDFTLLSPKSKKRLVTVPKKTFSIVTTTPPQKREQSEIAKLPLNEIKKAANASYPKESLKSLAVATLKIAEVIEERLPNADVSYMVHPSEFDSSVNKEALPIHFLFKKDGTPVVAVVAVTSNGYNATHVIETADACKKNGIGYVRVFADGYYADWIQGWKLKSLSKSPWFVKEPVSQETIDFCKGWLVDRISEYL</sequence>
<dbReference type="EMBL" id="JXQK01000059">
    <property type="protein sequence ID" value="KIP62036.1"/>
    <property type="molecule type" value="Genomic_DNA"/>
</dbReference>
<dbReference type="InterPro" id="IPR011990">
    <property type="entry name" value="TPR-like_helical_dom_sf"/>
</dbReference>
<protein>
    <recommendedName>
        <fullName evidence="1">DZANK-type domain-containing protein</fullName>
    </recommendedName>
</protein>
<dbReference type="SMART" id="SM00671">
    <property type="entry name" value="SEL1"/>
    <property type="match status" value="10"/>
</dbReference>
<dbReference type="Pfam" id="PF12773">
    <property type="entry name" value="DZR"/>
    <property type="match status" value="1"/>
</dbReference>
<dbReference type="InterPro" id="IPR025874">
    <property type="entry name" value="DZR"/>
</dbReference>
<evidence type="ECO:0000259" key="1">
    <source>
        <dbReference type="Pfam" id="PF12773"/>
    </source>
</evidence>
<dbReference type="AlphaFoldDB" id="A0A0D0ITF0"/>
<name>A0A0D0ITF0_9BACT</name>
<keyword evidence="3" id="KW-1185">Reference proteome</keyword>
<reference evidence="2 3" key="1">
    <citation type="submission" date="2015-01" db="EMBL/GenBank/DDBJ databases">
        <title>Comparative genomics of non-oral Prevotella species.</title>
        <authorList>
            <person name="Accetto T."/>
            <person name="Nograsek B."/>
            <person name="Avgustin G."/>
        </authorList>
    </citation>
    <scope>NUCLEOTIDE SEQUENCE [LARGE SCALE GENOMIC DNA]</scope>
    <source>
        <strain evidence="2 3">P5-119</strain>
    </source>
</reference>
<comment type="caution">
    <text evidence="2">The sequence shown here is derived from an EMBL/GenBank/DDBJ whole genome shotgun (WGS) entry which is preliminary data.</text>
</comment>
<dbReference type="STRING" id="1602171.ST44_07930"/>
<organism evidence="2 3">
    <name type="scientific">Prevotella pectinovora</name>
    <dbReference type="NCBI Taxonomy" id="1602169"/>
    <lineage>
        <taxon>Bacteria</taxon>
        <taxon>Pseudomonadati</taxon>
        <taxon>Bacteroidota</taxon>
        <taxon>Bacteroidia</taxon>
        <taxon>Bacteroidales</taxon>
        <taxon>Prevotellaceae</taxon>
        <taxon>Prevotella</taxon>
    </lineage>
</organism>
<dbReference type="Pfam" id="PF08238">
    <property type="entry name" value="Sel1"/>
    <property type="match status" value="10"/>
</dbReference>
<dbReference type="InterPro" id="IPR006597">
    <property type="entry name" value="Sel1-like"/>
</dbReference>
<evidence type="ECO:0000313" key="3">
    <source>
        <dbReference type="Proteomes" id="UP000032046"/>
    </source>
</evidence>
<dbReference type="PANTHER" id="PTHR11102">
    <property type="entry name" value="SEL-1-LIKE PROTEIN"/>
    <property type="match status" value="1"/>
</dbReference>
<accession>A0A0D0ITF0</accession>
<gene>
    <name evidence="2" type="ORF">ST44_07930</name>
</gene>
<evidence type="ECO:0000313" key="2">
    <source>
        <dbReference type="EMBL" id="KIP62036.1"/>
    </source>
</evidence>
<dbReference type="PANTHER" id="PTHR11102:SF160">
    <property type="entry name" value="ERAD-ASSOCIATED E3 UBIQUITIN-PROTEIN LIGASE COMPONENT HRD3"/>
    <property type="match status" value="1"/>
</dbReference>
<proteinExistence type="predicted"/>
<dbReference type="RefSeq" id="WP_042519424.1">
    <property type="nucleotide sequence ID" value="NZ_JXQK01000059.1"/>
</dbReference>
<dbReference type="Proteomes" id="UP000032046">
    <property type="component" value="Unassembled WGS sequence"/>
</dbReference>
<feature type="domain" description="DZANK-type" evidence="1">
    <location>
        <begin position="5"/>
        <end position="51"/>
    </location>
</feature>
<dbReference type="Gene3D" id="1.25.40.10">
    <property type="entry name" value="Tetratricopeptide repeat domain"/>
    <property type="match status" value="3"/>
</dbReference>
<dbReference type="SUPFAM" id="SSF81901">
    <property type="entry name" value="HCP-like"/>
    <property type="match status" value="3"/>
</dbReference>